<dbReference type="PANTHER" id="PTHR46362:SF1">
    <property type="entry name" value="GEM-ASSOCIATED PROTEIN 5"/>
    <property type="match status" value="1"/>
</dbReference>
<feature type="domain" description="Gem-associated protein 5 second beta-propeller" evidence="7">
    <location>
        <begin position="429"/>
        <end position="728"/>
    </location>
</feature>
<dbReference type="FunCoup" id="E0VXV5">
    <property type="interactions" value="1044"/>
</dbReference>
<dbReference type="GO" id="GO:0032797">
    <property type="term" value="C:SMN complex"/>
    <property type="evidence" value="ECO:0007669"/>
    <property type="project" value="TreeGrafter"/>
</dbReference>
<dbReference type="Gene3D" id="2.130.10.10">
    <property type="entry name" value="YVTN repeat-like/Quinoprotein amine dehydrogenase"/>
    <property type="match status" value="2"/>
</dbReference>
<accession>E0VXV5</accession>
<dbReference type="OrthoDB" id="7326421at2759"/>
<protein>
    <submittedName>
        <fullName evidence="8 9">Gem-associated protein, putative</fullName>
    </submittedName>
</protein>
<dbReference type="InterPro" id="IPR056424">
    <property type="entry name" value="Beta-prop_GEMI5_2nd"/>
</dbReference>
<proteinExistence type="predicted"/>
<dbReference type="PROSITE" id="PS50294">
    <property type="entry name" value="WD_REPEATS_REGION"/>
    <property type="match status" value="2"/>
</dbReference>
<dbReference type="RefSeq" id="XP_002430949.1">
    <property type="nucleotide sequence ID" value="XM_002430904.1"/>
</dbReference>
<evidence type="ECO:0000256" key="3">
    <source>
        <dbReference type="PROSITE-ProRule" id="PRU00221"/>
    </source>
</evidence>
<gene>
    <name evidence="9" type="primary">8232931</name>
    <name evidence="8" type="ORF">Phum_PHUM505160</name>
</gene>
<dbReference type="PANTHER" id="PTHR46362">
    <property type="entry name" value="GEM-ASSOCIATED PROTEIN 5"/>
    <property type="match status" value="1"/>
</dbReference>
<dbReference type="GO" id="GO:0003730">
    <property type="term" value="F:mRNA 3'-UTR binding"/>
    <property type="evidence" value="ECO:0007669"/>
    <property type="project" value="TreeGrafter"/>
</dbReference>
<feature type="region of interest" description="Disordered" evidence="4">
    <location>
        <begin position="1206"/>
        <end position="1241"/>
    </location>
</feature>
<reference evidence="8" key="1">
    <citation type="submission" date="2007-04" db="EMBL/GenBank/DDBJ databases">
        <title>Annotation of Pediculus humanus corporis strain USDA.</title>
        <authorList>
            <person name="Kirkness E."/>
            <person name="Hannick L."/>
            <person name="Hass B."/>
            <person name="Bruggner R."/>
            <person name="Lawson D."/>
            <person name="Bidwell S."/>
            <person name="Joardar V."/>
            <person name="Caler E."/>
            <person name="Walenz B."/>
            <person name="Inman J."/>
            <person name="Schobel S."/>
            <person name="Galinsky K."/>
            <person name="Amedeo P."/>
            <person name="Strausberg R."/>
        </authorList>
    </citation>
    <scope>NUCLEOTIDE SEQUENCE</scope>
    <source>
        <strain evidence="8">USDA</strain>
    </source>
</reference>
<dbReference type="STRING" id="121224.E0VXV5"/>
<dbReference type="GeneID" id="8232931"/>
<dbReference type="eggNOG" id="ENOG502QPYZ">
    <property type="taxonomic scope" value="Eukaryota"/>
</dbReference>
<evidence type="ECO:0000313" key="8">
    <source>
        <dbReference type="EMBL" id="EEB18211.1"/>
    </source>
</evidence>
<organism>
    <name type="scientific">Pediculus humanus subsp. corporis</name>
    <name type="common">Body louse</name>
    <dbReference type="NCBI Taxonomy" id="121224"/>
    <lineage>
        <taxon>Eukaryota</taxon>
        <taxon>Metazoa</taxon>
        <taxon>Ecdysozoa</taxon>
        <taxon>Arthropoda</taxon>
        <taxon>Hexapoda</taxon>
        <taxon>Insecta</taxon>
        <taxon>Pterygota</taxon>
        <taxon>Neoptera</taxon>
        <taxon>Paraneoptera</taxon>
        <taxon>Psocodea</taxon>
        <taxon>Troctomorpha</taxon>
        <taxon>Phthiraptera</taxon>
        <taxon>Anoplura</taxon>
        <taxon>Pediculidae</taxon>
        <taxon>Pediculus</taxon>
    </lineage>
</organism>
<keyword evidence="1 3" id="KW-0853">WD repeat</keyword>
<evidence type="ECO:0000259" key="6">
    <source>
        <dbReference type="Pfam" id="PF23774"/>
    </source>
</evidence>
<evidence type="ECO:0000256" key="1">
    <source>
        <dbReference type="ARBA" id="ARBA00022574"/>
    </source>
</evidence>
<evidence type="ECO:0000259" key="7">
    <source>
        <dbReference type="Pfam" id="PF23775"/>
    </source>
</evidence>
<dbReference type="InterPro" id="IPR056421">
    <property type="entry name" value="TPR_GEMI5"/>
</dbReference>
<dbReference type="HOGENOM" id="CLU_004491_0_0_1"/>
<dbReference type="Pfam" id="PF23774">
    <property type="entry name" value="TPR_GEMI5"/>
    <property type="match status" value="1"/>
</dbReference>
<dbReference type="EMBL" id="DS235841">
    <property type="protein sequence ID" value="EEB18211.1"/>
    <property type="molecule type" value="Genomic_DNA"/>
</dbReference>
<feature type="domain" description="Gem-associated protein 5 first beta-propeller" evidence="5">
    <location>
        <begin position="23"/>
        <end position="209"/>
    </location>
</feature>
<keyword evidence="2" id="KW-0677">Repeat</keyword>
<dbReference type="GO" id="GO:0000387">
    <property type="term" value="P:spliceosomal snRNP assembly"/>
    <property type="evidence" value="ECO:0007669"/>
    <property type="project" value="TreeGrafter"/>
</dbReference>
<dbReference type="InterPro" id="IPR015943">
    <property type="entry name" value="WD40/YVTN_repeat-like_dom_sf"/>
</dbReference>
<keyword evidence="10" id="KW-1185">Reference proteome</keyword>
<evidence type="ECO:0000313" key="9">
    <source>
        <dbReference type="EnsemblMetazoa" id="PHUM505160-PA"/>
    </source>
</evidence>
<dbReference type="InterPro" id="IPR011047">
    <property type="entry name" value="Quinoprotein_ADH-like_sf"/>
</dbReference>
<evidence type="ECO:0000256" key="2">
    <source>
        <dbReference type="ARBA" id="ARBA00022737"/>
    </source>
</evidence>
<feature type="repeat" description="WD" evidence="3">
    <location>
        <begin position="663"/>
        <end position="705"/>
    </location>
</feature>
<name>E0VXV5_PEDHC</name>
<dbReference type="EnsemblMetazoa" id="PHUM505160-RA">
    <property type="protein sequence ID" value="PHUM505160-PA"/>
    <property type="gene ID" value="PHUM505160"/>
</dbReference>
<reference evidence="8" key="2">
    <citation type="submission" date="2007-04" db="EMBL/GenBank/DDBJ databases">
        <title>The genome of the human body louse.</title>
        <authorList>
            <consortium name="The Human Body Louse Genome Consortium"/>
            <person name="Kirkness E."/>
            <person name="Walenz B."/>
            <person name="Hass B."/>
            <person name="Bruggner R."/>
            <person name="Strausberg R."/>
        </authorList>
    </citation>
    <scope>NUCLEOTIDE SEQUENCE</scope>
    <source>
        <strain evidence="8">USDA</strain>
    </source>
</reference>
<evidence type="ECO:0000259" key="5">
    <source>
        <dbReference type="Pfam" id="PF23770"/>
    </source>
</evidence>
<dbReference type="InterPro" id="IPR056432">
    <property type="entry name" value="Beta-prop_GEMI5_1st"/>
</dbReference>
<dbReference type="AlphaFoldDB" id="E0VXV5"/>
<dbReference type="PROSITE" id="PS00678">
    <property type="entry name" value="WD_REPEATS_1"/>
    <property type="match status" value="1"/>
</dbReference>
<dbReference type="CTD" id="8232931"/>
<evidence type="ECO:0000313" key="10">
    <source>
        <dbReference type="Proteomes" id="UP000009046"/>
    </source>
</evidence>
<dbReference type="VEuPathDB" id="VectorBase:PHUM505160"/>
<dbReference type="OMA" id="DYAFQMM"/>
<dbReference type="PROSITE" id="PS50082">
    <property type="entry name" value="WD_REPEATS_2"/>
    <property type="match status" value="2"/>
</dbReference>
<dbReference type="EMBL" id="AAZO01006141">
    <property type="status" value="NOT_ANNOTATED_CDS"/>
    <property type="molecule type" value="Genomic_DNA"/>
</dbReference>
<dbReference type="InterPro" id="IPR019775">
    <property type="entry name" value="WD40_repeat_CS"/>
</dbReference>
<dbReference type="SMART" id="SM00320">
    <property type="entry name" value="WD40"/>
    <property type="match status" value="10"/>
</dbReference>
<dbReference type="InterPro" id="IPR001680">
    <property type="entry name" value="WD40_rpt"/>
</dbReference>
<dbReference type="InterPro" id="IPR052640">
    <property type="entry name" value="Gemin-5"/>
</dbReference>
<dbReference type="Pfam" id="PF23775">
    <property type="entry name" value="Beta-prop_RIG_2nd"/>
    <property type="match status" value="1"/>
</dbReference>
<dbReference type="Proteomes" id="UP000009046">
    <property type="component" value="Unassembled WGS sequence"/>
</dbReference>
<dbReference type="GO" id="GO:0005634">
    <property type="term" value="C:nucleus"/>
    <property type="evidence" value="ECO:0007669"/>
    <property type="project" value="TreeGrafter"/>
</dbReference>
<dbReference type="SUPFAM" id="SSF50998">
    <property type="entry name" value="Quinoprotein alcohol dehydrogenase-like"/>
    <property type="match status" value="1"/>
</dbReference>
<feature type="domain" description="Gem-associated protein 5 TPR" evidence="6">
    <location>
        <begin position="821"/>
        <end position="1006"/>
    </location>
</feature>
<feature type="repeat" description="WD" evidence="3">
    <location>
        <begin position="51"/>
        <end position="92"/>
    </location>
</feature>
<sequence>MDEVTFPPSPTWLLTNILACRKDGCICYGSKNHIVILKIKPEKTFDTLIIKGAHEERVTSIAFSPSNCHTNLSNTIVSCSEDGYAKLWKIDTLTATLGNRSHWEPNEPCGKIICLDWSLANPNIVVSAADNCSLVVWDVLSNTTVKFSFQRLFPTVLACCPHNEKIVAVGLKSGLIYIINLVGKGDIIYKLRGHDKEIQSLSWCPISYNVFKATDIFEEFLLASGCLNREIYIWRAGSDGKSEIKFQVPKSLKSKKNSNLNYGNNFSSLVVYWHDAYTLYFSSNFGELLFFDIWLFVNKESQTSESKINNSLLQFLKIEHHFHSKALFAIAGAQNFEDVNIILHTDLEIKSDIKFKTQSNAKHITKLSFINNDSEIVKWKVKTSENNSLVWTAGQDRKLVAFKKENSLKEIVYNFHTLNGPVYAAVVSPHDINKIAIAAGDGVIRLWNLLQPCGDIQVFWQKIKDRVMSLSWHPTRDGLLAYGTSLGRVGLIDTNSVKMPIVFKSSNTQPIYNLSWGPRWGSEVNSSNKDFDLYCVGGDTVFLYNSLESGADALNLSKMMPVSCKAQTDIAWKPDHSVLTIGDKQGHIYFIDPADFQVVYTLLAYNKLVQSIAWHPISTSVDKGISPYHTYLAAGSTDNENEIRVFNYIKERSAVRVERIASLKGHFGHIQHISWSPHLGGRLISSSVDCSVQIWDVLTQTPLVNYNSVNIPLFSMWSPTNPDIVFTGYRNSILEVWRISIQTKTEPSALVKSKKKKKDKNIKMKDISDCSQDVVDVIMKEEENENLNFSIAETKNTVKISKNVKMFSKAWKDNSNDEFIKSQRNSNNLTEYYELSLWTGNIKDVIEERIQTGQLNDFLMSIVPTVSPRLWQEACISYSKSLREKKLYHKAATYLIACHKVYEAVDLLVEEKLFLEALCIVKNRLPSTDPIMSKIVEKYAQWLFQNGSYLRACECYLYLNNYEEVAKIFGKKNKPEYLSLAALAAKKYGCHELELLEATKGLIKCLQIKNLDLARRICCDHSDLKMFVILTQELSMAICGKDKNKKITHIIRGLSTCYRYIQNSENETDDALFNLCKWLRLSDFIREECSGLLDDDSYKLKLSSLKEFLGAAIVRHLSNNVTEDNVTEWMNVLDKMADSFLTENSYKYFKNLIEIEVCEKRLMKNQDLYIRNKLPSAKNNNDLLENVKKNNNGINETIIINNGSPEILKNGSPDSETLESESVDRDIYEMNVGKESSGEKK</sequence>
<dbReference type="KEGG" id="phu:Phum_PHUM505160"/>
<evidence type="ECO:0000256" key="4">
    <source>
        <dbReference type="SAM" id="MobiDB-lite"/>
    </source>
</evidence>
<dbReference type="InParanoid" id="E0VXV5"/>
<reference evidence="9" key="3">
    <citation type="submission" date="2020-05" db="UniProtKB">
        <authorList>
            <consortium name="EnsemblMetazoa"/>
        </authorList>
    </citation>
    <scope>IDENTIFICATION</scope>
    <source>
        <strain evidence="9">USDA</strain>
    </source>
</reference>
<dbReference type="Pfam" id="PF23770">
    <property type="entry name" value="Beta-prop_RIG_1st"/>
    <property type="match status" value="1"/>
</dbReference>